<keyword evidence="13" id="KW-1185">Reference proteome</keyword>
<evidence type="ECO:0000259" key="11">
    <source>
        <dbReference type="Pfam" id="PF00561"/>
    </source>
</evidence>
<dbReference type="Pfam" id="PF00561">
    <property type="entry name" value="Abhydrolase_1"/>
    <property type="match status" value="1"/>
</dbReference>
<dbReference type="InterPro" id="IPR005944">
    <property type="entry name" value="Pro_iminopeptidase"/>
</dbReference>
<dbReference type="EC" id="3.4.11.5" evidence="8"/>
<evidence type="ECO:0000256" key="5">
    <source>
        <dbReference type="ARBA" id="ARBA00022490"/>
    </source>
</evidence>
<feature type="compositionally biased region" description="Polar residues" evidence="10">
    <location>
        <begin position="66"/>
        <end position="80"/>
    </location>
</feature>
<comment type="caution">
    <text evidence="12">The sequence shown here is derived from an EMBL/GenBank/DDBJ whole genome shotgun (WGS) entry which is preliminary data.</text>
</comment>
<keyword evidence="6 8" id="KW-0645">Protease</keyword>
<dbReference type="InterPro" id="IPR000073">
    <property type="entry name" value="AB_hydrolase_1"/>
</dbReference>
<dbReference type="PANTHER" id="PTHR43722">
    <property type="entry name" value="PROLINE IMINOPEPTIDASE"/>
    <property type="match status" value="1"/>
</dbReference>
<feature type="region of interest" description="Disordered" evidence="10">
    <location>
        <begin position="58"/>
        <end position="93"/>
    </location>
</feature>
<feature type="region of interest" description="Disordered" evidence="10">
    <location>
        <begin position="258"/>
        <end position="294"/>
    </location>
</feature>
<dbReference type="InterPro" id="IPR002410">
    <property type="entry name" value="Peptidase_S33"/>
</dbReference>
<name>A0ABR0E1B6_ZASCE</name>
<evidence type="ECO:0000256" key="6">
    <source>
        <dbReference type="ARBA" id="ARBA00022670"/>
    </source>
</evidence>
<organism evidence="12 13">
    <name type="scientific">Zasmidium cellare</name>
    <name type="common">Wine cellar mold</name>
    <name type="synonym">Racodium cellare</name>
    <dbReference type="NCBI Taxonomy" id="395010"/>
    <lineage>
        <taxon>Eukaryota</taxon>
        <taxon>Fungi</taxon>
        <taxon>Dikarya</taxon>
        <taxon>Ascomycota</taxon>
        <taxon>Pezizomycotina</taxon>
        <taxon>Dothideomycetes</taxon>
        <taxon>Dothideomycetidae</taxon>
        <taxon>Mycosphaerellales</taxon>
        <taxon>Mycosphaerellaceae</taxon>
        <taxon>Zasmidium</taxon>
    </lineage>
</organism>
<dbReference type="PANTHER" id="PTHR43722:SF1">
    <property type="entry name" value="PROLINE IMINOPEPTIDASE"/>
    <property type="match status" value="1"/>
</dbReference>
<dbReference type="PRINTS" id="PR00793">
    <property type="entry name" value="PROAMNOPTASE"/>
</dbReference>
<keyword evidence="4 8" id="KW-0031">Aminopeptidase</keyword>
<evidence type="ECO:0000256" key="4">
    <source>
        <dbReference type="ARBA" id="ARBA00022438"/>
    </source>
</evidence>
<keyword evidence="9" id="KW-0175">Coiled coil</keyword>
<feature type="region of interest" description="Disordered" evidence="10">
    <location>
        <begin position="428"/>
        <end position="463"/>
    </location>
</feature>
<evidence type="ECO:0000256" key="8">
    <source>
        <dbReference type="RuleBase" id="RU003421"/>
    </source>
</evidence>
<protein>
    <recommendedName>
        <fullName evidence="8">Proline iminopeptidase</fullName>
        <ecNumber evidence="8">3.4.11.5</ecNumber>
    </recommendedName>
</protein>
<evidence type="ECO:0000256" key="2">
    <source>
        <dbReference type="ARBA" id="ARBA00004496"/>
    </source>
</evidence>
<feature type="compositionally biased region" description="Basic and acidic residues" evidence="10">
    <location>
        <begin position="428"/>
        <end position="437"/>
    </location>
</feature>
<dbReference type="Proteomes" id="UP001305779">
    <property type="component" value="Unassembled WGS sequence"/>
</dbReference>
<comment type="catalytic activity">
    <reaction evidence="1 8">
        <text>Release of N-terminal proline from a peptide.</text>
        <dbReference type="EC" id="3.4.11.5"/>
    </reaction>
</comment>
<dbReference type="SUPFAM" id="SSF53474">
    <property type="entry name" value="alpha/beta-Hydrolases"/>
    <property type="match status" value="1"/>
</dbReference>
<gene>
    <name evidence="12" type="ORF">PRZ48_013431</name>
</gene>
<reference evidence="12 13" key="1">
    <citation type="journal article" date="2023" name="G3 (Bethesda)">
        <title>A chromosome-level genome assembly of Zasmidium syzygii isolated from banana leaves.</title>
        <authorList>
            <person name="van Westerhoven A.C."/>
            <person name="Mehrabi R."/>
            <person name="Talebi R."/>
            <person name="Steentjes M.B.F."/>
            <person name="Corcolon B."/>
            <person name="Chong P.A."/>
            <person name="Kema G.H.J."/>
            <person name="Seidl M.F."/>
        </authorList>
    </citation>
    <scope>NUCLEOTIDE SEQUENCE [LARGE SCALE GENOMIC DNA]</scope>
    <source>
        <strain evidence="12 13">P124</strain>
    </source>
</reference>
<dbReference type="NCBIfam" id="TIGR01249">
    <property type="entry name" value="pro_imino_pep_1"/>
    <property type="match status" value="1"/>
</dbReference>
<evidence type="ECO:0000256" key="3">
    <source>
        <dbReference type="ARBA" id="ARBA00010088"/>
    </source>
</evidence>
<dbReference type="EMBL" id="JAXOVC010000012">
    <property type="protein sequence ID" value="KAK4495104.1"/>
    <property type="molecule type" value="Genomic_DNA"/>
</dbReference>
<evidence type="ECO:0000256" key="9">
    <source>
        <dbReference type="SAM" id="Coils"/>
    </source>
</evidence>
<sequence length="910" mass="103615">MLGHDLSYLLEVLDIADGGTEDELDERLRLEARELGVDVDDQKPLEIKTFKPYYPDYPRRSESIDSRASQSTGLTSNYSDLSKDYHGHRRPSRTSLSFRDYDAFIARGVPVGRHSISFSPLSTPSHSTFSLPLSQPPSPDPSPKRHFRRIRGLSMLRLHQRLGSDASLAEGCPHCPQDLASQRRAVHKLPCGHRLCTQALRNTVRTATDSKTGAVPSCCGRPIPGGLVEHVMTQEEQNALLEKLEQWDEAISLAPSINSSRRGSIPSIQQQHRPGALSQRSRTVSDESRQDNLPFKQRKELERMMEREDYKLLRTGQGEQRDRFLRWVEKQRSELEKKHETSREEMRNMHETAVEDMVEHHATAIAEAEDKQVKAEADLRETQEQEKRDNATALKHIEAFCAGTYSTGELHNRLVTDQSLTELDKARRTRDQMDAKHSSQINVLRGDQSRRMRLRSQRQDRELQELKRQQRKEELELERTCTAELLKLDESVAEKRRKIRWRWELQMAIFTKKVESETGIQLGSNCRLPVVEWQPTPHPHESFATPKATNGDADGYRIKDNLNLFNKLTKMAPQQEHGYSHSAPFDSGKLPVGDIHTLHYEQYGNPNGKPALFVHGGPGGSTSLASTVYFSPTHYRLVLYDQRGAGRSTPSGDLRENTSQHLVQDIETLRKHLGIEKWSLVFGGSWGSALSLLYAQAHPEVVGGIVLRGVHTARREEYAWSRGGGAGRIWPDAYARFLSSLPEADRADPIKGYYKLFTSESVSEDVKRAASREWNRWDITLCSLRPTYEKLEDEKWCMEHARLESHYFSHGAFIEEGQLHRKENIDRIRHIPGKSFLSPYLGDANGMAVLATIVQGRYDMITPPKTAWELHCAWPESRLFWVDVAGHSVKDPGVQTKLTEVCDEFAKLEG</sequence>
<feature type="domain" description="AB hydrolase-1" evidence="11">
    <location>
        <begin position="612"/>
        <end position="710"/>
    </location>
</feature>
<feature type="coiled-coil region" evidence="9">
    <location>
        <begin position="325"/>
        <end position="385"/>
    </location>
</feature>
<dbReference type="InterPro" id="IPR029058">
    <property type="entry name" value="AB_hydrolase_fold"/>
</dbReference>
<keyword evidence="5" id="KW-0963">Cytoplasm</keyword>
<feature type="region of interest" description="Disordered" evidence="10">
    <location>
        <begin position="126"/>
        <end position="145"/>
    </location>
</feature>
<accession>A0ABR0E1B6</accession>
<evidence type="ECO:0000256" key="1">
    <source>
        <dbReference type="ARBA" id="ARBA00001585"/>
    </source>
</evidence>
<evidence type="ECO:0000313" key="13">
    <source>
        <dbReference type="Proteomes" id="UP001305779"/>
    </source>
</evidence>
<evidence type="ECO:0000313" key="12">
    <source>
        <dbReference type="EMBL" id="KAK4495104.1"/>
    </source>
</evidence>
<evidence type="ECO:0000256" key="10">
    <source>
        <dbReference type="SAM" id="MobiDB-lite"/>
    </source>
</evidence>
<dbReference type="Gene3D" id="3.40.50.1820">
    <property type="entry name" value="alpha/beta hydrolase"/>
    <property type="match status" value="1"/>
</dbReference>
<feature type="compositionally biased region" description="Polar residues" evidence="10">
    <location>
        <begin position="258"/>
        <end position="282"/>
    </location>
</feature>
<keyword evidence="7 8" id="KW-0378">Hydrolase</keyword>
<comment type="subcellular location">
    <subcellularLocation>
        <location evidence="2">Cytoplasm</location>
    </subcellularLocation>
</comment>
<evidence type="ECO:0000256" key="7">
    <source>
        <dbReference type="ARBA" id="ARBA00022801"/>
    </source>
</evidence>
<proteinExistence type="inferred from homology"/>
<comment type="similarity">
    <text evidence="3 8">Belongs to the peptidase S33 family.</text>
</comment>